<feature type="transmembrane region" description="Helical" evidence="1">
    <location>
        <begin position="64"/>
        <end position="83"/>
    </location>
</feature>
<dbReference type="RefSeq" id="WP_126619092.1">
    <property type="nucleotide sequence ID" value="NZ_CP034563.1"/>
</dbReference>
<accession>A0A3S9P9Q2</accession>
<evidence type="ECO:0000313" key="3">
    <source>
        <dbReference type="Proteomes" id="UP000267268"/>
    </source>
</evidence>
<evidence type="ECO:0000313" key="2">
    <source>
        <dbReference type="EMBL" id="AZQ64907.1"/>
    </source>
</evidence>
<keyword evidence="1" id="KW-0812">Transmembrane</keyword>
<keyword evidence="3" id="KW-1185">Reference proteome</keyword>
<feature type="transmembrane region" description="Helical" evidence="1">
    <location>
        <begin position="7"/>
        <end position="27"/>
    </location>
</feature>
<dbReference type="AlphaFoldDB" id="A0A3S9P9Q2"/>
<protein>
    <submittedName>
        <fullName evidence="2">Uncharacterized protein</fullName>
    </submittedName>
</protein>
<keyword evidence="1" id="KW-0472">Membrane</keyword>
<dbReference type="Proteomes" id="UP000267268">
    <property type="component" value="Chromosome 2"/>
</dbReference>
<reference evidence="2 3" key="1">
    <citation type="submission" date="2018-12" db="EMBL/GenBank/DDBJ databases">
        <title>Flammeovirga pectinis sp. nov., isolated from the gut of the Korean scallop, Patinopecten yessoensis.</title>
        <authorList>
            <person name="Bae J.-W."/>
            <person name="Jeong Y.-S."/>
            <person name="Kang W."/>
        </authorList>
    </citation>
    <scope>NUCLEOTIDE SEQUENCE [LARGE SCALE GENOMIC DNA]</scope>
    <source>
        <strain evidence="2 3">L12M1</strain>
    </source>
</reference>
<name>A0A3S9P9Q2_9BACT</name>
<dbReference type="KEGG" id="fll:EI427_22025"/>
<feature type="transmembrane region" description="Helical" evidence="1">
    <location>
        <begin position="33"/>
        <end position="52"/>
    </location>
</feature>
<organism evidence="2 3">
    <name type="scientific">Flammeovirga pectinis</name>
    <dbReference type="NCBI Taxonomy" id="2494373"/>
    <lineage>
        <taxon>Bacteria</taxon>
        <taxon>Pseudomonadati</taxon>
        <taxon>Bacteroidota</taxon>
        <taxon>Cytophagia</taxon>
        <taxon>Cytophagales</taxon>
        <taxon>Flammeovirgaceae</taxon>
        <taxon>Flammeovirga</taxon>
    </lineage>
</organism>
<proteinExistence type="predicted"/>
<dbReference type="EMBL" id="CP034563">
    <property type="protein sequence ID" value="AZQ64907.1"/>
    <property type="molecule type" value="Genomic_DNA"/>
</dbReference>
<gene>
    <name evidence="2" type="ORF">EI427_22025</name>
</gene>
<dbReference type="OrthoDB" id="9819883at2"/>
<sequence length="262" mass="29944">MSISKIADYSLILVSLMYSSYVSFLFLAEVSSVYVAIFIAVFIVVLGHHYTFQTIKHYQETKSVSQSILIAIILMGFVFYAEWNGQSIHTLDVADIPTTEKIDNQIDETMEIIHQNANKRNWRNVEQYRTASEQLETLQLEKERLLSIISKKSKDAEQLANDFRCFSILLFCVAFIASTLTNKTKVTSTKEVTNAVTPLQNINTPVQYTSEVPVATSNNFEEEIILKIQTGEIKDHKVLMKLLRLNVRQANQLLSTYKPNYV</sequence>
<keyword evidence="1" id="KW-1133">Transmembrane helix</keyword>
<evidence type="ECO:0000256" key="1">
    <source>
        <dbReference type="SAM" id="Phobius"/>
    </source>
</evidence>